<organism evidence="2 4">
    <name type="scientific">Corynebacterium imitans</name>
    <dbReference type="NCBI Taxonomy" id="156978"/>
    <lineage>
        <taxon>Bacteria</taxon>
        <taxon>Bacillati</taxon>
        <taxon>Actinomycetota</taxon>
        <taxon>Actinomycetes</taxon>
        <taxon>Mycobacteriales</taxon>
        <taxon>Corynebacteriaceae</taxon>
        <taxon>Corynebacterium</taxon>
    </lineage>
</organism>
<dbReference type="InterPro" id="IPR052345">
    <property type="entry name" value="Rad_response_metalloprotease"/>
</dbReference>
<evidence type="ECO:0000313" key="4">
    <source>
        <dbReference type="Proteomes" id="UP000028780"/>
    </source>
</evidence>
<dbReference type="eggNOG" id="COG2856">
    <property type="taxonomic scope" value="Bacteria"/>
</dbReference>
<sequence>MGVTVTSPRDDARQLRRDVYNVNGKMRLPIDVFEIAERLGIRVESTPLPQNVAGFIIKEADEETPTIYLNEEDGPQWQRFTVAHELGHYIAHREDAEIAYVDNRDEMASSGTDPLERRCNAFAAELLMPEALVKCYWAEGWKFEDMRRRFDVSKAAMLNRLKHFGFI</sequence>
<dbReference type="Gene3D" id="1.10.10.2910">
    <property type="match status" value="1"/>
</dbReference>
<evidence type="ECO:0000313" key="2">
    <source>
        <dbReference type="EMBL" id="AIJ33974.1"/>
    </source>
</evidence>
<proteinExistence type="predicted"/>
<dbReference type="OrthoDB" id="572608at2"/>
<protein>
    <submittedName>
        <fullName evidence="3">Transcriptional regulator</fullName>
    </submittedName>
</protein>
<dbReference type="KEGG" id="cii:CIMIT_08695"/>
<dbReference type="InterPro" id="IPR010359">
    <property type="entry name" value="IrrE_HExxH"/>
</dbReference>
<dbReference type="HOGENOM" id="CLU_084682_3_0_11"/>
<evidence type="ECO:0000313" key="5">
    <source>
        <dbReference type="Proteomes" id="UP000215374"/>
    </source>
</evidence>
<reference evidence="2 4" key="1">
    <citation type="submission" date="2014-08" db="EMBL/GenBank/DDBJ databases">
        <title>Complete genome sequence of Corynebacterium imitans DSM 44264, isolated from a five-month-old boy with suspected pharyngeal diphtheria.</title>
        <authorList>
            <person name="Mollmann S."/>
            <person name="Albersmeier A."/>
            <person name="Ruckert C."/>
            <person name="Tauch A."/>
        </authorList>
    </citation>
    <scope>NUCLEOTIDE SEQUENCE [LARGE SCALE GENOMIC DNA]</scope>
    <source>
        <strain evidence="2 4">DSM 44264</strain>
    </source>
</reference>
<feature type="domain" description="IrrE N-terminal-like" evidence="1">
    <location>
        <begin position="36"/>
        <end position="162"/>
    </location>
</feature>
<dbReference type="AlphaFoldDB" id="A0A076NHN3"/>
<dbReference type="EMBL" id="LT906467">
    <property type="protein sequence ID" value="SNV77947.1"/>
    <property type="molecule type" value="Genomic_DNA"/>
</dbReference>
<gene>
    <name evidence="2" type="ORF">CIMIT_08695</name>
    <name evidence="3" type="ORF">SAMEA4535761_01800</name>
</gene>
<dbReference type="Proteomes" id="UP000028780">
    <property type="component" value="Chromosome"/>
</dbReference>
<dbReference type="Proteomes" id="UP000215374">
    <property type="component" value="Chromosome 1"/>
</dbReference>
<keyword evidence="4" id="KW-1185">Reference proteome</keyword>
<dbReference type="EMBL" id="CP009211">
    <property type="protein sequence ID" value="AIJ33974.1"/>
    <property type="molecule type" value="Genomic_DNA"/>
</dbReference>
<evidence type="ECO:0000259" key="1">
    <source>
        <dbReference type="Pfam" id="PF06114"/>
    </source>
</evidence>
<reference evidence="3 5" key="2">
    <citation type="submission" date="2017-06" db="EMBL/GenBank/DDBJ databases">
        <authorList>
            <consortium name="Pathogen Informatics"/>
        </authorList>
    </citation>
    <scope>NUCLEOTIDE SEQUENCE [LARGE SCALE GENOMIC DNA]</scope>
    <source>
        <strain evidence="3 5">NCTC13015</strain>
    </source>
</reference>
<dbReference type="RefSeq" id="WP_038591754.1">
    <property type="nucleotide sequence ID" value="NZ_CP009211.1"/>
</dbReference>
<dbReference type="STRING" id="156978.CIMIT_08695"/>
<dbReference type="PANTHER" id="PTHR43236:SF2">
    <property type="entry name" value="BLL0069 PROTEIN"/>
    <property type="match status" value="1"/>
</dbReference>
<evidence type="ECO:0000313" key="3">
    <source>
        <dbReference type="EMBL" id="SNV77947.1"/>
    </source>
</evidence>
<dbReference type="Pfam" id="PF06114">
    <property type="entry name" value="Peptidase_M78"/>
    <property type="match status" value="1"/>
</dbReference>
<accession>A0A076NHN3</accession>
<name>A0A076NHN3_9CORY</name>
<dbReference type="PANTHER" id="PTHR43236">
    <property type="entry name" value="ANTITOXIN HIGA1"/>
    <property type="match status" value="1"/>
</dbReference>